<comment type="caution">
    <text evidence="10">The sequence shown here is derived from an EMBL/GenBank/DDBJ whole genome shotgun (WGS) entry which is preliminary data.</text>
</comment>
<keyword evidence="11" id="KW-1185">Reference proteome</keyword>
<evidence type="ECO:0000259" key="9">
    <source>
        <dbReference type="Pfam" id="PF01529"/>
    </source>
</evidence>
<sequence>MLQDREGEELRRRHHTSAKEEPEISSQDEGDEDEEEESLQPPVIPPVWMVGIQEAPDWPSSISDEQVRDVGQPILRRLRAVGPIVALSIVLYIGVVTVYMHSMWWPLDTLGGVGHFVLFLAWTYATLNNFLLATYVGGGYIPKKWKPDASIPIEGDVVNRLQWCKVCDGFKPPRSHHCSKCGRCVMKMDHHCLWINNCVGHRNHAFFVRFLLAAVIGCSHATAILGLSIYHAIHISWYIRFGDGTEPIIEMTFTTLLVVVSALALAMGVTVALTCLLFFQAKYILYNKTGVEEYICKNLSIFIEFGLDDKAQARMSDEGYRGINFVYPYDLHFRRNISEVLSNFKGKAKGSGIWWPIRGDCTQFTFSEEQLRQKKLKRSHARYVNIIKRCSGGFCGSLCTNPGACVCQPMSDQPRLQVEEGEKWIVTGGNKRWLYGFREGTEAKGWFPRKCAQLLEERPHLE</sequence>
<keyword evidence="4 7" id="KW-1133">Transmembrane helix</keyword>
<feature type="region of interest" description="Disordered" evidence="8">
    <location>
        <begin position="1"/>
        <end position="40"/>
    </location>
</feature>
<keyword evidence="3 7" id="KW-0812">Transmembrane</keyword>
<dbReference type="InterPro" id="IPR039859">
    <property type="entry name" value="PFA4/ZDH16/20/ERF2-like"/>
</dbReference>
<comment type="catalytic activity">
    <reaction evidence="7">
        <text>L-cysteinyl-[protein] + hexadecanoyl-CoA = S-hexadecanoyl-L-cysteinyl-[protein] + CoA</text>
        <dbReference type="Rhea" id="RHEA:36683"/>
        <dbReference type="Rhea" id="RHEA-COMP:10131"/>
        <dbReference type="Rhea" id="RHEA-COMP:11032"/>
        <dbReference type="ChEBI" id="CHEBI:29950"/>
        <dbReference type="ChEBI" id="CHEBI:57287"/>
        <dbReference type="ChEBI" id="CHEBI:57379"/>
        <dbReference type="ChEBI" id="CHEBI:74151"/>
        <dbReference type="EC" id="2.3.1.225"/>
    </reaction>
</comment>
<feature type="compositionally biased region" description="Basic and acidic residues" evidence="8">
    <location>
        <begin position="1"/>
        <end position="22"/>
    </location>
</feature>
<feature type="compositionally biased region" description="Acidic residues" evidence="8">
    <location>
        <begin position="26"/>
        <end position="38"/>
    </location>
</feature>
<feature type="non-terminal residue" evidence="10">
    <location>
        <position position="1"/>
    </location>
</feature>
<feature type="transmembrane region" description="Helical" evidence="7">
    <location>
        <begin position="116"/>
        <end position="136"/>
    </location>
</feature>
<dbReference type="EMBL" id="CATQJA010002710">
    <property type="protein sequence ID" value="CAJ0587753.1"/>
    <property type="molecule type" value="Genomic_DNA"/>
</dbReference>
<comment type="domain">
    <text evidence="7">The DHHC domain is required for palmitoyltransferase activity.</text>
</comment>
<feature type="transmembrane region" description="Helical" evidence="7">
    <location>
        <begin position="210"/>
        <end position="233"/>
    </location>
</feature>
<comment type="similarity">
    <text evidence="7">Belongs to the DHHC palmitoyltransferase family.</text>
</comment>
<evidence type="ECO:0000313" key="10">
    <source>
        <dbReference type="EMBL" id="CAJ0587753.1"/>
    </source>
</evidence>
<keyword evidence="2 7" id="KW-0808">Transferase</keyword>
<dbReference type="GO" id="GO:0019706">
    <property type="term" value="F:protein-cysteine S-palmitoyltransferase activity"/>
    <property type="evidence" value="ECO:0007669"/>
    <property type="project" value="UniProtKB-EC"/>
</dbReference>
<evidence type="ECO:0000256" key="5">
    <source>
        <dbReference type="ARBA" id="ARBA00023136"/>
    </source>
</evidence>
<reference evidence="10" key="1">
    <citation type="submission" date="2023-06" db="EMBL/GenBank/DDBJ databases">
        <authorList>
            <person name="Delattre M."/>
        </authorList>
    </citation>
    <scope>NUCLEOTIDE SEQUENCE</scope>
    <source>
        <strain evidence="10">AF72</strain>
    </source>
</reference>
<dbReference type="EC" id="2.3.1.225" evidence="7"/>
<evidence type="ECO:0000256" key="7">
    <source>
        <dbReference type="RuleBase" id="RU079119"/>
    </source>
</evidence>
<feature type="domain" description="Palmitoyltransferase DHHC" evidence="9">
    <location>
        <begin position="159"/>
        <end position="294"/>
    </location>
</feature>
<evidence type="ECO:0000313" key="11">
    <source>
        <dbReference type="Proteomes" id="UP001177023"/>
    </source>
</evidence>
<evidence type="ECO:0000256" key="8">
    <source>
        <dbReference type="SAM" id="MobiDB-lite"/>
    </source>
</evidence>
<evidence type="ECO:0000256" key="2">
    <source>
        <dbReference type="ARBA" id="ARBA00022679"/>
    </source>
</evidence>
<dbReference type="PANTHER" id="PTHR12246">
    <property type="entry name" value="PALMITOYLTRANSFERASE ZDHHC16"/>
    <property type="match status" value="1"/>
</dbReference>
<organism evidence="10 11">
    <name type="scientific">Mesorhabditis spiculigera</name>
    <dbReference type="NCBI Taxonomy" id="96644"/>
    <lineage>
        <taxon>Eukaryota</taxon>
        <taxon>Metazoa</taxon>
        <taxon>Ecdysozoa</taxon>
        <taxon>Nematoda</taxon>
        <taxon>Chromadorea</taxon>
        <taxon>Rhabditida</taxon>
        <taxon>Rhabditina</taxon>
        <taxon>Rhabditomorpha</taxon>
        <taxon>Rhabditoidea</taxon>
        <taxon>Rhabditidae</taxon>
        <taxon>Mesorhabditinae</taxon>
        <taxon>Mesorhabditis</taxon>
    </lineage>
</organism>
<dbReference type="Proteomes" id="UP001177023">
    <property type="component" value="Unassembled WGS sequence"/>
</dbReference>
<keyword evidence="5 7" id="KW-0472">Membrane</keyword>
<gene>
    <name evidence="10" type="ORF">MSPICULIGERA_LOCUS25708</name>
</gene>
<dbReference type="InterPro" id="IPR001594">
    <property type="entry name" value="Palmitoyltrfase_DHHC"/>
</dbReference>
<dbReference type="AlphaFoldDB" id="A0AA36GD03"/>
<keyword evidence="6 7" id="KW-0012">Acyltransferase</keyword>
<evidence type="ECO:0000256" key="4">
    <source>
        <dbReference type="ARBA" id="ARBA00022989"/>
    </source>
</evidence>
<protein>
    <recommendedName>
        <fullName evidence="7">Palmitoyltransferase</fullName>
        <ecNumber evidence="7">2.3.1.225</ecNumber>
    </recommendedName>
</protein>
<feature type="transmembrane region" description="Helical" evidence="7">
    <location>
        <begin position="253"/>
        <end position="279"/>
    </location>
</feature>
<evidence type="ECO:0000256" key="6">
    <source>
        <dbReference type="ARBA" id="ARBA00023315"/>
    </source>
</evidence>
<dbReference type="Pfam" id="PF01529">
    <property type="entry name" value="DHHC"/>
    <property type="match status" value="1"/>
</dbReference>
<accession>A0AA36GD03</accession>
<evidence type="ECO:0000256" key="3">
    <source>
        <dbReference type="ARBA" id="ARBA00022692"/>
    </source>
</evidence>
<feature type="transmembrane region" description="Helical" evidence="7">
    <location>
        <begin position="84"/>
        <end position="104"/>
    </location>
</feature>
<evidence type="ECO:0000256" key="1">
    <source>
        <dbReference type="ARBA" id="ARBA00004141"/>
    </source>
</evidence>
<comment type="subcellular location">
    <subcellularLocation>
        <location evidence="1">Membrane</location>
        <topology evidence="1">Multi-pass membrane protein</topology>
    </subcellularLocation>
</comment>
<dbReference type="GO" id="GO:0016020">
    <property type="term" value="C:membrane"/>
    <property type="evidence" value="ECO:0007669"/>
    <property type="project" value="UniProtKB-SubCell"/>
</dbReference>
<name>A0AA36GD03_9BILA</name>
<dbReference type="PROSITE" id="PS50216">
    <property type="entry name" value="DHHC"/>
    <property type="match status" value="1"/>
</dbReference>
<proteinExistence type="inferred from homology"/>